<keyword evidence="2" id="KW-0812">Transmembrane</keyword>
<evidence type="ECO:0000313" key="4">
    <source>
        <dbReference type="Proteomes" id="UP001286313"/>
    </source>
</evidence>
<protein>
    <submittedName>
        <fullName evidence="3">Uncharacterized protein</fullName>
    </submittedName>
</protein>
<reference evidence="3" key="1">
    <citation type="submission" date="2023-10" db="EMBL/GenBank/DDBJ databases">
        <title>Genome assemblies of two species of porcelain crab, Petrolisthes cinctipes and Petrolisthes manimaculis (Anomura: Porcellanidae).</title>
        <authorList>
            <person name="Angst P."/>
        </authorList>
    </citation>
    <scope>NUCLEOTIDE SEQUENCE</scope>
    <source>
        <strain evidence="3">PB745_01</strain>
        <tissue evidence="3">Gill</tissue>
    </source>
</reference>
<organism evidence="3 4">
    <name type="scientific">Petrolisthes cinctipes</name>
    <name type="common">Flat porcelain crab</name>
    <dbReference type="NCBI Taxonomy" id="88211"/>
    <lineage>
        <taxon>Eukaryota</taxon>
        <taxon>Metazoa</taxon>
        <taxon>Ecdysozoa</taxon>
        <taxon>Arthropoda</taxon>
        <taxon>Crustacea</taxon>
        <taxon>Multicrustacea</taxon>
        <taxon>Malacostraca</taxon>
        <taxon>Eumalacostraca</taxon>
        <taxon>Eucarida</taxon>
        <taxon>Decapoda</taxon>
        <taxon>Pleocyemata</taxon>
        <taxon>Anomura</taxon>
        <taxon>Galatheoidea</taxon>
        <taxon>Porcellanidae</taxon>
        <taxon>Petrolisthes</taxon>
    </lineage>
</organism>
<evidence type="ECO:0000313" key="3">
    <source>
        <dbReference type="EMBL" id="KAK3885776.1"/>
    </source>
</evidence>
<evidence type="ECO:0000256" key="2">
    <source>
        <dbReference type="SAM" id="Phobius"/>
    </source>
</evidence>
<dbReference type="EMBL" id="JAWQEG010000768">
    <property type="protein sequence ID" value="KAK3885776.1"/>
    <property type="molecule type" value="Genomic_DNA"/>
</dbReference>
<feature type="region of interest" description="Disordered" evidence="1">
    <location>
        <begin position="138"/>
        <end position="166"/>
    </location>
</feature>
<gene>
    <name evidence="3" type="ORF">Pcinc_010036</name>
</gene>
<name>A0AAE1G5K7_PETCI</name>
<feature type="transmembrane region" description="Helical" evidence="2">
    <location>
        <begin position="49"/>
        <end position="69"/>
    </location>
</feature>
<feature type="compositionally biased region" description="Basic and acidic residues" evidence="1">
    <location>
        <begin position="154"/>
        <end position="166"/>
    </location>
</feature>
<feature type="region of interest" description="Disordered" evidence="1">
    <location>
        <begin position="1"/>
        <end position="39"/>
    </location>
</feature>
<keyword evidence="2" id="KW-1133">Transmembrane helix</keyword>
<evidence type="ECO:0000256" key="1">
    <source>
        <dbReference type="SAM" id="MobiDB-lite"/>
    </source>
</evidence>
<accession>A0AAE1G5K7</accession>
<keyword evidence="2" id="KW-0472">Membrane</keyword>
<proteinExistence type="predicted"/>
<dbReference type="Proteomes" id="UP001286313">
    <property type="component" value="Unassembled WGS sequence"/>
</dbReference>
<dbReference type="AlphaFoldDB" id="A0AAE1G5K7"/>
<feature type="compositionally biased region" description="Basic residues" evidence="1">
    <location>
        <begin position="1"/>
        <end position="14"/>
    </location>
</feature>
<sequence length="166" mass="18860">MSSRYHHPPSRYRQHPSPYKDSTDYGKKRGHNIFRPRGVRERRDANSNLAFLAFVMALLDTVVNIVSTINSNNNNNNNNNNDNNNNNNNANINDLIANSENTNDNMVMGKSMWQRAARYLGQVLNVVTSPITHLVNSMATTEDHKSSSKVTTKGKQDVNSRMEKKR</sequence>
<comment type="caution">
    <text evidence="3">The sequence shown here is derived from an EMBL/GenBank/DDBJ whole genome shotgun (WGS) entry which is preliminary data.</text>
</comment>
<keyword evidence="4" id="KW-1185">Reference proteome</keyword>